<proteinExistence type="predicted"/>
<reference evidence="2" key="1">
    <citation type="submission" date="2021-05" db="EMBL/GenBank/DDBJ databases">
        <authorList>
            <person name="Pietrasiak N."/>
            <person name="Ward R."/>
            <person name="Stajich J.E."/>
            <person name="Kurbessoian T."/>
        </authorList>
    </citation>
    <scope>NUCLEOTIDE SEQUENCE</scope>
    <source>
        <strain evidence="2">CPER-KK1</strain>
    </source>
</reference>
<dbReference type="EMBL" id="JAHHIF010000084">
    <property type="protein sequence ID" value="MBW4549150.1"/>
    <property type="molecule type" value="Genomic_DNA"/>
</dbReference>
<gene>
    <name evidence="2" type="ORF">KME25_32810</name>
</gene>
<evidence type="ECO:0000256" key="1">
    <source>
        <dbReference type="SAM" id="MobiDB-lite"/>
    </source>
</evidence>
<organism evidence="2 3">
    <name type="scientific">Symplocastrum torsivum CPER-KK1</name>
    <dbReference type="NCBI Taxonomy" id="450513"/>
    <lineage>
        <taxon>Bacteria</taxon>
        <taxon>Bacillati</taxon>
        <taxon>Cyanobacteriota</taxon>
        <taxon>Cyanophyceae</taxon>
        <taxon>Oscillatoriophycideae</taxon>
        <taxon>Oscillatoriales</taxon>
        <taxon>Microcoleaceae</taxon>
        <taxon>Symplocastrum</taxon>
    </lineage>
</organism>
<feature type="region of interest" description="Disordered" evidence="1">
    <location>
        <begin position="73"/>
        <end position="95"/>
    </location>
</feature>
<protein>
    <submittedName>
        <fullName evidence="2">Uncharacterized protein</fullName>
    </submittedName>
</protein>
<evidence type="ECO:0000313" key="2">
    <source>
        <dbReference type="EMBL" id="MBW4549150.1"/>
    </source>
</evidence>
<name>A0A951UDC3_9CYAN</name>
<accession>A0A951UDC3</accession>
<sequence length="95" mass="10299">MVDVIGELIAAAPYLSSTLPRENIAKSLRSAVDIVTEGNVAAFARLIGMPKNTTWMWHTGKVLPNRKIGSITLPQPTGSISLPKRQSYGLSHNDK</sequence>
<dbReference type="AlphaFoldDB" id="A0A951UDC3"/>
<evidence type="ECO:0000313" key="3">
    <source>
        <dbReference type="Proteomes" id="UP000753908"/>
    </source>
</evidence>
<comment type="caution">
    <text evidence="2">The sequence shown here is derived from an EMBL/GenBank/DDBJ whole genome shotgun (WGS) entry which is preliminary data.</text>
</comment>
<reference evidence="2" key="2">
    <citation type="journal article" date="2022" name="Microbiol. Resour. Announc.">
        <title>Metagenome Sequencing to Explore Phylogenomics of Terrestrial Cyanobacteria.</title>
        <authorList>
            <person name="Ward R.D."/>
            <person name="Stajich J.E."/>
            <person name="Johansen J.R."/>
            <person name="Huntemann M."/>
            <person name="Clum A."/>
            <person name="Foster B."/>
            <person name="Foster B."/>
            <person name="Roux S."/>
            <person name="Palaniappan K."/>
            <person name="Varghese N."/>
            <person name="Mukherjee S."/>
            <person name="Reddy T.B.K."/>
            <person name="Daum C."/>
            <person name="Copeland A."/>
            <person name="Chen I.A."/>
            <person name="Ivanova N.N."/>
            <person name="Kyrpides N.C."/>
            <person name="Shapiro N."/>
            <person name="Eloe-Fadrosh E.A."/>
            <person name="Pietrasiak N."/>
        </authorList>
    </citation>
    <scope>NUCLEOTIDE SEQUENCE</scope>
    <source>
        <strain evidence="2">CPER-KK1</strain>
    </source>
</reference>
<dbReference type="Proteomes" id="UP000753908">
    <property type="component" value="Unassembled WGS sequence"/>
</dbReference>